<evidence type="ECO:0000256" key="1">
    <source>
        <dbReference type="SAM" id="Phobius"/>
    </source>
</evidence>
<feature type="transmembrane region" description="Helical" evidence="1">
    <location>
        <begin position="63"/>
        <end position="85"/>
    </location>
</feature>
<protein>
    <recommendedName>
        <fullName evidence="4">DUF11 domain-containing protein</fullName>
    </recommendedName>
</protein>
<evidence type="ECO:0000313" key="2">
    <source>
        <dbReference type="EMBL" id="OHA03496.1"/>
    </source>
</evidence>
<organism evidence="2 3">
    <name type="scientific">Candidatus Sungbacteria bacterium RIFCSPHIGHO2_02_FULL_52_23</name>
    <dbReference type="NCBI Taxonomy" id="1802274"/>
    <lineage>
        <taxon>Bacteria</taxon>
        <taxon>Candidatus Sungiibacteriota</taxon>
    </lineage>
</organism>
<dbReference type="AlphaFoldDB" id="A0A1G2KVP7"/>
<keyword evidence="1" id="KW-0812">Transmembrane</keyword>
<proteinExistence type="predicted"/>
<dbReference type="STRING" id="1802274.A3J58_03220"/>
<sequence>MGRLDELQEGLYGAAEDTELTGRRKRRFPLTPLGRRVPSDWSEKDEEGESLPARPMFSFRTSLFLLIGAAAIFLAGAGVFVYLYLGADRQEAQIVIGGRDFIEAGEAVTIPVTIRNASKAALEDVQLAIGVPAGTLIKNDVGFAPLGTPRMVEHIGTIAAGEVQTKEITVRFFGAEREGQNVEVTLLYRPERLSARFSFTSSKKFTIASVPLALFWETLPRIDPRQKTEMTLRYSSRSQIPFGDVWLRIDLPPGFKMESATPKAAVGELFWKIGTLEPGKEDKIVIMGAFDGMGGEVNALRAGLGFFDERTKEWRLWREATEEVTLSSSPFLLTTRINGMRDGVLTPGENAEVIVEYANRSAVTVRNVSVQARIEGSIADLASMTVASGGAFDARMGAVIWGPGGTEALRQVLPGQSGELRLSFPTQKRPTMRTSADTNLTLRAHASISTPNLPQELAGAKLSPDDTAQLKVATIALFAGRAVFRASPIANSGPLPPRQGEKTTYVIIWEARNFTNAIENGELVARLPPNVRWESATYPGDADISYSESASEVRWRLGRLAAGTGVLTQSRTVAFQVSIVPAPSDIRKPLTLVHEADFTGKDMFTGQDIKARIDAFTTELHDDTATGPKDWYVVE</sequence>
<dbReference type="Proteomes" id="UP000178510">
    <property type="component" value="Unassembled WGS sequence"/>
</dbReference>
<gene>
    <name evidence="2" type="ORF">A3J58_03220</name>
</gene>
<comment type="caution">
    <text evidence="2">The sequence shown here is derived from an EMBL/GenBank/DDBJ whole genome shotgun (WGS) entry which is preliminary data.</text>
</comment>
<keyword evidence="1" id="KW-0472">Membrane</keyword>
<keyword evidence="1" id="KW-1133">Transmembrane helix</keyword>
<evidence type="ECO:0008006" key="4">
    <source>
        <dbReference type="Google" id="ProtNLM"/>
    </source>
</evidence>
<dbReference type="EMBL" id="MHQM01000025">
    <property type="protein sequence ID" value="OHA03496.1"/>
    <property type="molecule type" value="Genomic_DNA"/>
</dbReference>
<reference evidence="2 3" key="1">
    <citation type="journal article" date="2016" name="Nat. Commun.">
        <title>Thousands of microbial genomes shed light on interconnected biogeochemical processes in an aquifer system.</title>
        <authorList>
            <person name="Anantharaman K."/>
            <person name="Brown C.T."/>
            <person name="Hug L.A."/>
            <person name="Sharon I."/>
            <person name="Castelle C.J."/>
            <person name="Probst A.J."/>
            <person name="Thomas B.C."/>
            <person name="Singh A."/>
            <person name="Wilkins M.J."/>
            <person name="Karaoz U."/>
            <person name="Brodie E.L."/>
            <person name="Williams K.H."/>
            <person name="Hubbard S.S."/>
            <person name="Banfield J.F."/>
        </authorList>
    </citation>
    <scope>NUCLEOTIDE SEQUENCE [LARGE SCALE GENOMIC DNA]</scope>
</reference>
<name>A0A1G2KVP7_9BACT</name>
<accession>A0A1G2KVP7</accession>
<evidence type="ECO:0000313" key="3">
    <source>
        <dbReference type="Proteomes" id="UP000178510"/>
    </source>
</evidence>